<evidence type="ECO:0000256" key="1">
    <source>
        <dbReference type="SAM" id="Phobius"/>
    </source>
</evidence>
<keyword evidence="1" id="KW-1133">Transmembrane helix</keyword>
<dbReference type="EMBL" id="JAJADQ010000003">
    <property type="protein sequence ID" value="MCB2377505.1"/>
    <property type="molecule type" value="Genomic_DNA"/>
</dbReference>
<keyword evidence="1" id="KW-0812">Transmembrane</keyword>
<dbReference type="RefSeq" id="WP_226184532.1">
    <property type="nucleotide sequence ID" value="NZ_JAJADQ010000003.1"/>
</dbReference>
<protein>
    <submittedName>
        <fullName evidence="2">Uncharacterized protein</fullName>
    </submittedName>
</protein>
<name>A0ABS8AAT3_9BACT</name>
<keyword evidence="1" id="KW-0472">Membrane</keyword>
<reference evidence="2" key="1">
    <citation type="submission" date="2021-10" db="EMBL/GenBank/DDBJ databases">
        <authorList>
            <person name="Dean J.D."/>
            <person name="Kim M.K."/>
            <person name="Newey C.N."/>
            <person name="Stoker T.S."/>
            <person name="Thompson D.W."/>
            <person name="Grose J.H."/>
        </authorList>
    </citation>
    <scope>NUCLEOTIDE SEQUENCE</scope>
    <source>
        <strain evidence="2">BT635</strain>
    </source>
</reference>
<evidence type="ECO:0000313" key="3">
    <source>
        <dbReference type="Proteomes" id="UP001165297"/>
    </source>
</evidence>
<comment type="caution">
    <text evidence="2">The sequence shown here is derived from an EMBL/GenBank/DDBJ whole genome shotgun (WGS) entry which is preliminary data.</text>
</comment>
<dbReference type="Proteomes" id="UP001165297">
    <property type="component" value="Unassembled WGS sequence"/>
</dbReference>
<feature type="transmembrane region" description="Helical" evidence="1">
    <location>
        <begin position="30"/>
        <end position="56"/>
    </location>
</feature>
<accession>A0ABS8AAT3</accession>
<proteinExistence type="predicted"/>
<evidence type="ECO:0000313" key="2">
    <source>
        <dbReference type="EMBL" id="MCB2377505.1"/>
    </source>
</evidence>
<keyword evidence="3" id="KW-1185">Reference proteome</keyword>
<gene>
    <name evidence="2" type="ORF">LGH70_07925</name>
</gene>
<sequence>MLVILLGIASFIFWRWVLRKFISNPSKRKVFIWIATLVTTPVAWAAVMAVFIWAILHEPSSDFDKTEWKKAKVNQYEMADDLIESNRCIGQDTAQLKQLIGEPTWRDTKANRWVYHIGSGGGGLGFLHHNLLVTFKNNRVLSVVHERLPN</sequence>
<organism evidence="2 3">
    <name type="scientific">Hymenobacter nitidus</name>
    <dbReference type="NCBI Taxonomy" id="2880929"/>
    <lineage>
        <taxon>Bacteria</taxon>
        <taxon>Pseudomonadati</taxon>
        <taxon>Bacteroidota</taxon>
        <taxon>Cytophagia</taxon>
        <taxon>Cytophagales</taxon>
        <taxon>Hymenobacteraceae</taxon>
        <taxon>Hymenobacter</taxon>
    </lineage>
</organism>